<evidence type="ECO:0000313" key="5">
    <source>
        <dbReference type="Proteomes" id="UP001341281"/>
    </source>
</evidence>
<evidence type="ECO:0000256" key="2">
    <source>
        <dbReference type="SAM" id="Phobius"/>
    </source>
</evidence>
<feature type="domain" description="DUF7036" evidence="3">
    <location>
        <begin position="220"/>
        <end position="314"/>
    </location>
</feature>
<dbReference type="PANTHER" id="PTHR33826">
    <property type="entry name" value="F20B24.21"/>
    <property type="match status" value="1"/>
</dbReference>
<keyword evidence="2" id="KW-1133">Transmembrane helix</keyword>
<organism evidence="4 5">
    <name type="scientific">Paspalum notatum var. saurae</name>
    <dbReference type="NCBI Taxonomy" id="547442"/>
    <lineage>
        <taxon>Eukaryota</taxon>
        <taxon>Viridiplantae</taxon>
        <taxon>Streptophyta</taxon>
        <taxon>Embryophyta</taxon>
        <taxon>Tracheophyta</taxon>
        <taxon>Spermatophyta</taxon>
        <taxon>Magnoliopsida</taxon>
        <taxon>Liliopsida</taxon>
        <taxon>Poales</taxon>
        <taxon>Poaceae</taxon>
        <taxon>PACMAD clade</taxon>
        <taxon>Panicoideae</taxon>
        <taxon>Andropogonodae</taxon>
        <taxon>Paspaleae</taxon>
        <taxon>Paspalinae</taxon>
        <taxon>Paspalum</taxon>
    </lineage>
</organism>
<proteinExistence type="predicted"/>
<feature type="transmembrane region" description="Helical" evidence="2">
    <location>
        <begin position="52"/>
        <end position="70"/>
    </location>
</feature>
<feature type="compositionally biased region" description="Basic residues" evidence="1">
    <location>
        <begin position="343"/>
        <end position="356"/>
    </location>
</feature>
<feature type="compositionally biased region" description="Pro residues" evidence="1">
    <location>
        <begin position="443"/>
        <end position="456"/>
    </location>
</feature>
<dbReference type="PANTHER" id="PTHR33826:SF2">
    <property type="entry name" value="HYDROXYPROLINE-RICH GLYCOPROTEIN FAMILY PROTEIN"/>
    <property type="match status" value="1"/>
</dbReference>
<accession>A0AAQ3WMP5</accession>
<feature type="compositionally biased region" description="Pro residues" evidence="1">
    <location>
        <begin position="371"/>
        <end position="387"/>
    </location>
</feature>
<dbReference type="Pfam" id="PF23041">
    <property type="entry name" value="DUF7036"/>
    <property type="match status" value="2"/>
</dbReference>
<keyword evidence="2" id="KW-0472">Membrane</keyword>
<sequence length="550" mass="57996">MGKDAGEAQPPDGAAGGAGGGGGGRPGSGSGGGGRRGRCCCGGGGGVVRLQCVAALVLGVAVLLSALFWLPPFAGRGSREGPPDPADEFGADIVASFRLHKTVAELSGNKSKLELDIYEEIGIPNSTVVVNMLHPLDGSNWTNVIFSIVPFPDNLTISSTWLSILRSYFMSLVVRQSTLHLTEPLFGNSSSFEVVKFPGGITIIPPQTAFLLQKPHATFNFTLNYPIYKIQDRTNELKDQMKAGLLLNPYENLYIKLTNSQGSTILPPTIVETSIVLEVGNHQPSVPRMKQLARTITNSSSSSGNLGLNHTVFGKVKQISLSSYLRHSLHSGGGSDAPSPAPMHHHGHHGHHHHHQSHDDNRHPVQAPAPTHFPVPQPRYGAPPPSGCPYSRNKPKKRGPVTPAAEPAANDHRSASTALPPHPQSPSPASRSAHDPSTHSGSPVPPPHFSPKPPLPSVSFAHAHPPSEHGARTSPAPSEQAAPAGTAGMSQVAPAPQSYVKQRSTMAGRSGSSGRSWAIGSRVCCWPKRKESSALPRRAAILVFVVVGAM</sequence>
<keyword evidence="2" id="KW-0812">Transmembrane</keyword>
<dbReference type="AlphaFoldDB" id="A0AAQ3WMP5"/>
<name>A0AAQ3WMP5_PASNO</name>
<dbReference type="InterPro" id="IPR055464">
    <property type="entry name" value="DUF7036"/>
</dbReference>
<dbReference type="EMBL" id="CP144748">
    <property type="protein sequence ID" value="WVZ67482.1"/>
    <property type="molecule type" value="Genomic_DNA"/>
</dbReference>
<dbReference type="Proteomes" id="UP001341281">
    <property type="component" value="Chromosome 04"/>
</dbReference>
<feature type="domain" description="DUF7036" evidence="3">
    <location>
        <begin position="96"/>
        <end position="187"/>
    </location>
</feature>
<reference evidence="4 5" key="1">
    <citation type="submission" date="2024-02" db="EMBL/GenBank/DDBJ databases">
        <title>High-quality chromosome-scale genome assembly of Pensacola bahiagrass (Paspalum notatum Flugge var. saurae).</title>
        <authorList>
            <person name="Vega J.M."/>
            <person name="Podio M."/>
            <person name="Orjuela J."/>
            <person name="Siena L.A."/>
            <person name="Pessino S.C."/>
            <person name="Combes M.C."/>
            <person name="Mariac C."/>
            <person name="Albertini E."/>
            <person name="Pupilli F."/>
            <person name="Ortiz J.P.A."/>
            <person name="Leblanc O."/>
        </authorList>
    </citation>
    <scope>NUCLEOTIDE SEQUENCE [LARGE SCALE GENOMIC DNA]</scope>
    <source>
        <strain evidence="4">R1</strain>
        <tissue evidence="4">Leaf</tissue>
    </source>
</reference>
<evidence type="ECO:0000256" key="1">
    <source>
        <dbReference type="SAM" id="MobiDB-lite"/>
    </source>
</evidence>
<gene>
    <name evidence="4" type="ORF">U9M48_016552</name>
</gene>
<keyword evidence="5" id="KW-1185">Reference proteome</keyword>
<feature type="region of interest" description="Disordered" evidence="1">
    <location>
        <begin position="327"/>
        <end position="517"/>
    </location>
</feature>
<feature type="compositionally biased region" description="Low complexity" evidence="1">
    <location>
        <begin position="503"/>
        <end position="517"/>
    </location>
</feature>
<protein>
    <recommendedName>
        <fullName evidence="3">DUF7036 domain-containing protein</fullName>
    </recommendedName>
</protein>
<evidence type="ECO:0000313" key="4">
    <source>
        <dbReference type="EMBL" id="WVZ67482.1"/>
    </source>
</evidence>
<feature type="compositionally biased region" description="Gly residues" evidence="1">
    <location>
        <begin position="14"/>
        <end position="34"/>
    </location>
</feature>
<evidence type="ECO:0000259" key="3">
    <source>
        <dbReference type="Pfam" id="PF23041"/>
    </source>
</evidence>
<feature type="region of interest" description="Disordered" evidence="1">
    <location>
        <begin position="1"/>
        <end position="35"/>
    </location>
</feature>